<dbReference type="InterPro" id="IPR023798">
    <property type="entry name" value="Ribosomal_uS7_dom"/>
</dbReference>
<dbReference type="NCBIfam" id="NF003106">
    <property type="entry name" value="PRK04027.1"/>
    <property type="match status" value="1"/>
</dbReference>
<sequence>MVRWKIKASIWMKLTLQKYMLHPRDSHSIEYILNLFSLSIDSNLIPTSNILDRSLPVLKKMGSSFSWPYANINDLDDHIESIISKSLSFKEQDVRTVLRSFSFDDIRSSKPAKMRSFRSNSMIRGSLSFNGRELKKASTFKRSSTEKYQKPAKTTLEKTLPEPETKRVDPETHVPEPTSPKSPMNRDLAALKLQKTYKSFRTRRQLADCAVLVEQRWWKLLDFAQLKCSSVSFFEVEKPETAVSRWSRARTRAAKVGKGLSKNEKARKLALQHWLEAIDPRHRYGHNLQFYYAKWLHCESRQPFFYWLDIGEGKEVNLERCSRTKLLQQCIKYLGPTEREAYEVIVEDGKFMYKHNKIIIDTTGESDDVKWIFVLSTSMVLYIGMKQKGKFQHSSFLAGGATISAGRVVIKDGVLKAVWPHSGHYLPTEENFDAFLTFLMQHNVDVHAVKKSPDNEEEEASFEIAGFGMRNSVSEPSIFEGIIQTNTKTYQRKNSRKDRYSNRVYLSTDLKEKITKLEIPKNEKVILAFQNQALEPEPESESESESESDRTTDYDTAEEFLSDFELMVSKKNLFDYGEEDGAYDEQHVTQEKIMKRINSHKENKSFQLGKQLSCKWTTGAGPRIGCVRDYPLELQARAMEEMCLSPKCSATSPKGSAMSPRRFGMLLETSSPVKKSPLGHGQNLEIALAELGDLQHQFLHAFATKKSEGIARMAEVAPIVVEDGKSRSEVLLFNRWTYDDVQVPDLSVEDYITATASKHPIYMPHTAGRYQARRFRKAQCPIVERLTNSLMMHGRNNGKKLMAVRIVKHAMEIIHLLTDANPIQIIVDAVINSGPREDATRIGSAGVVRRQAVDISPLRRVNQAIYLLTTGARESAFRNVKTIAECLADELINAAKGSSNSYAIKKKDEIERVAKANR</sequence>
<organism evidence="11 12">
    <name type="scientific">Lactuca saligna</name>
    <name type="common">Willowleaf lettuce</name>
    <dbReference type="NCBI Taxonomy" id="75948"/>
    <lineage>
        <taxon>Eukaryota</taxon>
        <taxon>Viridiplantae</taxon>
        <taxon>Streptophyta</taxon>
        <taxon>Embryophyta</taxon>
        <taxon>Tracheophyta</taxon>
        <taxon>Spermatophyta</taxon>
        <taxon>Magnoliopsida</taxon>
        <taxon>eudicotyledons</taxon>
        <taxon>Gunneridae</taxon>
        <taxon>Pentapetalae</taxon>
        <taxon>asterids</taxon>
        <taxon>campanulids</taxon>
        <taxon>Asterales</taxon>
        <taxon>Asteraceae</taxon>
        <taxon>Cichorioideae</taxon>
        <taxon>Cichorieae</taxon>
        <taxon>Lactucinae</taxon>
        <taxon>Lactuca</taxon>
    </lineage>
</organism>
<evidence type="ECO:0000256" key="5">
    <source>
        <dbReference type="ARBA" id="ARBA00022980"/>
    </source>
</evidence>
<name>A0AA35V6F9_LACSI</name>
<dbReference type="InterPro" id="IPR036823">
    <property type="entry name" value="Ribosomal_uS7_dom_sf"/>
</dbReference>
<accession>A0AA35V6F9</accession>
<dbReference type="InterPro" id="IPR005716">
    <property type="entry name" value="Ribosomal_uS7_euk/arc"/>
</dbReference>
<protein>
    <recommendedName>
        <fullName evidence="10">Small ribosomal subunit protein uS7 domain-containing protein</fullName>
    </recommendedName>
</protein>
<dbReference type="EMBL" id="OX465078">
    <property type="protein sequence ID" value="CAI9271706.1"/>
    <property type="molecule type" value="Genomic_DNA"/>
</dbReference>
<dbReference type="GO" id="GO:0003735">
    <property type="term" value="F:structural constituent of ribosome"/>
    <property type="evidence" value="ECO:0007669"/>
    <property type="project" value="InterPro"/>
</dbReference>
<feature type="compositionally biased region" description="Acidic residues" evidence="9">
    <location>
        <begin position="536"/>
        <end position="546"/>
    </location>
</feature>
<keyword evidence="7 8" id="KW-0687">Ribonucleoprotein</keyword>
<evidence type="ECO:0000256" key="9">
    <source>
        <dbReference type="SAM" id="MobiDB-lite"/>
    </source>
</evidence>
<dbReference type="AlphaFoldDB" id="A0AA35V6F9"/>
<feature type="region of interest" description="Disordered" evidence="9">
    <location>
        <begin position="533"/>
        <end position="553"/>
    </location>
</feature>
<keyword evidence="5 8" id="KW-0689">Ribosomal protein</keyword>
<dbReference type="InterPro" id="IPR044159">
    <property type="entry name" value="IQM"/>
</dbReference>
<reference evidence="11" key="1">
    <citation type="submission" date="2023-04" db="EMBL/GenBank/DDBJ databases">
        <authorList>
            <person name="Vijverberg K."/>
            <person name="Xiong W."/>
            <person name="Schranz E."/>
        </authorList>
    </citation>
    <scope>NUCLEOTIDE SEQUENCE</scope>
</reference>
<evidence type="ECO:0000256" key="1">
    <source>
        <dbReference type="ARBA" id="ARBA00004123"/>
    </source>
</evidence>
<dbReference type="GO" id="GO:0005634">
    <property type="term" value="C:nucleus"/>
    <property type="evidence" value="ECO:0007669"/>
    <property type="project" value="UniProtKB-SubCell"/>
</dbReference>
<comment type="subcellular location">
    <subcellularLocation>
        <location evidence="2">Cytoplasm</location>
    </subcellularLocation>
    <subcellularLocation>
        <location evidence="1">Nucleus</location>
    </subcellularLocation>
</comment>
<dbReference type="FunFam" id="1.10.455.10:FF:000002">
    <property type="entry name" value="40S ribosomal protein S5"/>
    <property type="match status" value="1"/>
</dbReference>
<feature type="domain" description="Small ribosomal subunit protein uS7" evidence="10">
    <location>
        <begin position="757"/>
        <end position="918"/>
    </location>
</feature>
<dbReference type="PANTHER" id="PTHR31250:SF38">
    <property type="entry name" value="IQ DOMAIN-CONTAINING PROTEIN IQM6"/>
    <property type="match status" value="1"/>
</dbReference>
<keyword evidence="6" id="KW-0539">Nucleus</keyword>
<evidence type="ECO:0000256" key="2">
    <source>
        <dbReference type="ARBA" id="ARBA00004496"/>
    </source>
</evidence>
<evidence type="ECO:0000256" key="8">
    <source>
        <dbReference type="RuleBase" id="RU003619"/>
    </source>
</evidence>
<evidence type="ECO:0000256" key="6">
    <source>
        <dbReference type="ARBA" id="ARBA00023242"/>
    </source>
</evidence>
<evidence type="ECO:0000313" key="12">
    <source>
        <dbReference type="Proteomes" id="UP001177003"/>
    </source>
</evidence>
<keyword evidence="4" id="KW-0963">Cytoplasm</keyword>
<evidence type="ECO:0000313" key="11">
    <source>
        <dbReference type="EMBL" id="CAI9271706.1"/>
    </source>
</evidence>
<dbReference type="GO" id="GO:0003723">
    <property type="term" value="F:RNA binding"/>
    <property type="evidence" value="ECO:0007669"/>
    <property type="project" value="InterPro"/>
</dbReference>
<feature type="compositionally biased region" description="Basic and acidic residues" evidence="9">
    <location>
        <begin position="143"/>
        <end position="174"/>
    </location>
</feature>
<dbReference type="Proteomes" id="UP001177003">
    <property type="component" value="Chromosome 2"/>
</dbReference>
<dbReference type="Pfam" id="PF00177">
    <property type="entry name" value="Ribosomal_S7"/>
    <property type="match status" value="1"/>
</dbReference>
<feature type="region of interest" description="Disordered" evidence="9">
    <location>
        <begin position="138"/>
        <end position="185"/>
    </location>
</feature>
<dbReference type="GO" id="GO:0006412">
    <property type="term" value="P:translation"/>
    <property type="evidence" value="ECO:0007669"/>
    <property type="project" value="InterPro"/>
</dbReference>
<dbReference type="NCBIfam" id="TIGR01028">
    <property type="entry name" value="uS7_euk_arch"/>
    <property type="match status" value="1"/>
</dbReference>
<gene>
    <name evidence="11" type="ORF">LSALG_LOCUS11968</name>
</gene>
<evidence type="ECO:0000256" key="3">
    <source>
        <dbReference type="ARBA" id="ARBA00007151"/>
    </source>
</evidence>
<dbReference type="PANTHER" id="PTHR31250">
    <property type="entry name" value="IQ DOMAIN-CONTAINING PROTEIN IQM3"/>
    <property type="match status" value="1"/>
</dbReference>
<dbReference type="GO" id="GO:0005737">
    <property type="term" value="C:cytoplasm"/>
    <property type="evidence" value="ECO:0007669"/>
    <property type="project" value="UniProtKB-SubCell"/>
</dbReference>
<dbReference type="Gene3D" id="1.10.455.10">
    <property type="entry name" value="Ribosomal protein S7 domain"/>
    <property type="match status" value="1"/>
</dbReference>
<evidence type="ECO:0000259" key="10">
    <source>
        <dbReference type="Pfam" id="PF00177"/>
    </source>
</evidence>
<dbReference type="InterPro" id="IPR020606">
    <property type="entry name" value="Ribosomal_uS7_CS"/>
</dbReference>
<dbReference type="GO" id="GO:0015935">
    <property type="term" value="C:small ribosomal subunit"/>
    <property type="evidence" value="ECO:0007669"/>
    <property type="project" value="InterPro"/>
</dbReference>
<keyword evidence="12" id="KW-1185">Reference proteome</keyword>
<dbReference type="SUPFAM" id="SSF47973">
    <property type="entry name" value="Ribosomal protein S7"/>
    <property type="match status" value="1"/>
</dbReference>
<dbReference type="PROSITE" id="PS00052">
    <property type="entry name" value="RIBOSOMAL_S7"/>
    <property type="match status" value="1"/>
</dbReference>
<proteinExistence type="inferred from homology"/>
<dbReference type="CDD" id="cd14867">
    <property type="entry name" value="uS7_Eukaryote"/>
    <property type="match status" value="1"/>
</dbReference>
<evidence type="ECO:0000256" key="7">
    <source>
        <dbReference type="ARBA" id="ARBA00023274"/>
    </source>
</evidence>
<comment type="similarity">
    <text evidence="3 8">Belongs to the universal ribosomal protein uS7 family.</text>
</comment>
<evidence type="ECO:0000256" key="4">
    <source>
        <dbReference type="ARBA" id="ARBA00022490"/>
    </source>
</evidence>